<dbReference type="Proteomes" id="UP001319827">
    <property type="component" value="Chromosome"/>
</dbReference>
<keyword evidence="3" id="KW-1185">Reference proteome</keyword>
<dbReference type="EMBL" id="AP024355">
    <property type="protein sequence ID" value="BCR06772.1"/>
    <property type="molecule type" value="Genomic_DNA"/>
</dbReference>
<evidence type="ECO:0000256" key="1">
    <source>
        <dbReference type="SAM" id="SignalP"/>
    </source>
</evidence>
<feature type="chain" id="PRO_5045826084" description="Porin" evidence="1">
    <location>
        <begin position="27"/>
        <end position="404"/>
    </location>
</feature>
<proteinExistence type="predicted"/>
<gene>
    <name evidence="2" type="ORF">DESUT3_38410</name>
</gene>
<evidence type="ECO:0000313" key="2">
    <source>
        <dbReference type="EMBL" id="BCR06772.1"/>
    </source>
</evidence>
<feature type="signal peptide" evidence="1">
    <location>
        <begin position="1"/>
        <end position="26"/>
    </location>
</feature>
<organism evidence="2 3">
    <name type="scientific">Desulfuromonas versatilis</name>
    <dbReference type="NCBI Taxonomy" id="2802975"/>
    <lineage>
        <taxon>Bacteria</taxon>
        <taxon>Pseudomonadati</taxon>
        <taxon>Thermodesulfobacteriota</taxon>
        <taxon>Desulfuromonadia</taxon>
        <taxon>Desulfuromonadales</taxon>
        <taxon>Desulfuromonadaceae</taxon>
        <taxon>Desulfuromonas</taxon>
    </lineage>
</organism>
<sequence length="404" mass="45638">MKICRTLKLGLAIGLLGALMAGSAWAASVSGRASTVLEWFDDAQEDTALVGYQYLQLNVKDLGAEGYHFRGYGRLADDLADEVDADSRLYYAYIEKKNLFKSLDAKFGRQFISTSAGASLMDGLHLDYHDLGPLGIKLFGGGDVSYYEGYNAKDLIAGTEVYGRFFDSLDLGVSYLQRWEDSELANELIGLDVDYTYANVISLYSETQFDYLSDSVSYFLAGARYFRNPKWSLRTEYLYSLPVFSSTSIYSVFAVDEYQEVSAELGYSLAPGLRTFALYTREIYQDFDDANVYEAGIEKIRTERFSGYLIGTLRDAGDSQDLYGFKAYASYLFCPSFQAGLGAHVDVIERRLEEQDDETTSSRLWVDATTYLSKKLNVQAKVERVESDLWDDYYRGRVRLNILF</sequence>
<dbReference type="RefSeq" id="WP_221250154.1">
    <property type="nucleotide sequence ID" value="NZ_AP024355.1"/>
</dbReference>
<dbReference type="SUPFAM" id="SSF56935">
    <property type="entry name" value="Porins"/>
    <property type="match status" value="1"/>
</dbReference>
<reference evidence="2 3" key="2">
    <citation type="journal article" date="2021" name="Int. J. Syst. Evol. Microbiol.">
        <title>Isolation and Polyphasic Characterization of Desulfuromonas versatilis sp. Nov., an Electrogenic Bacteria Capable of Versatile Metabolism Isolated from a Graphene Oxide-Reducing Enrichment Culture.</title>
        <authorList>
            <person name="Xie L."/>
            <person name="Yoshida N."/>
            <person name="Ishii S."/>
            <person name="Meng L."/>
        </authorList>
    </citation>
    <scope>NUCLEOTIDE SEQUENCE [LARGE SCALE GENOMIC DNA]</scope>
    <source>
        <strain evidence="2 3">NIT-T3</strain>
    </source>
</reference>
<name>A0ABM8HXM1_9BACT</name>
<evidence type="ECO:0008006" key="4">
    <source>
        <dbReference type="Google" id="ProtNLM"/>
    </source>
</evidence>
<protein>
    <recommendedName>
        <fullName evidence="4">Porin</fullName>
    </recommendedName>
</protein>
<accession>A0ABM8HXM1</accession>
<keyword evidence="1" id="KW-0732">Signal</keyword>
<reference evidence="2 3" key="1">
    <citation type="journal article" date="2016" name="C (Basel)">
        <title>Selective Growth of and Electricity Production by Marine Exoelectrogenic Bacteria in Self-Aggregated Hydrogel of Microbially Reduced Graphene Oxide.</title>
        <authorList>
            <person name="Yoshida N."/>
            <person name="Goto Y."/>
            <person name="Miyata Y."/>
        </authorList>
    </citation>
    <scope>NUCLEOTIDE SEQUENCE [LARGE SCALE GENOMIC DNA]</scope>
    <source>
        <strain evidence="2 3">NIT-T3</strain>
    </source>
</reference>
<evidence type="ECO:0000313" key="3">
    <source>
        <dbReference type="Proteomes" id="UP001319827"/>
    </source>
</evidence>